<evidence type="ECO:0000256" key="1">
    <source>
        <dbReference type="ARBA" id="ARBA00022603"/>
    </source>
</evidence>
<feature type="domain" description="CheR-type methyltransferase" evidence="4">
    <location>
        <begin position="1"/>
        <end position="259"/>
    </location>
</feature>
<evidence type="ECO:0000313" key="6">
    <source>
        <dbReference type="Proteomes" id="UP000665020"/>
    </source>
</evidence>
<dbReference type="Pfam" id="PF03705">
    <property type="entry name" value="CheR_N"/>
    <property type="match status" value="1"/>
</dbReference>
<dbReference type="PROSITE" id="PS50123">
    <property type="entry name" value="CHER"/>
    <property type="match status" value="1"/>
</dbReference>
<gene>
    <name evidence="5" type="ORF">GM661_01020</name>
</gene>
<keyword evidence="6" id="KW-1185">Reference proteome</keyword>
<sequence>MPITFNDFKDTASDILNINLSGYKLKRVQRRTESLMRRHNIADYDECLRLLKNDPSFKEAYLSHFTINTSEFYRNPENFRYLEDKLLPEIFKNNSSVKIWSAPCSNGSEPYTLALILSESNYKKYQILASDLDPDILNTAKAGVYGSNSLENVPTGVFDKYFTLDQNSNKKYILSEKIKKQVAFEKMDLINDPFLKGWDLILSRNFFIYLTNEIKDMLCHKFSSVLKPGGYLFLGNTEFIFNPQKYGLEKVYSSFYRKL</sequence>
<evidence type="ECO:0000313" key="5">
    <source>
        <dbReference type="EMBL" id="QTL96653.1"/>
    </source>
</evidence>
<dbReference type="Proteomes" id="UP000665020">
    <property type="component" value="Chromosome"/>
</dbReference>
<dbReference type="Gene3D" id="3.40.50.150">
    <property type="entry name" value="Vaccinia Virus protein VP39"/>
    <property type="match status" value="1"/>
</dbReference>
<dbReference type="InterPro" id="IPR022641">
    <property type="entry name" value="CheR_N"/>
</dbReference>
<dbReference type="InterPro" id="IPR022642">
    <property type="entry name" value="CheR_C"/>
</dbReference>
<dbReference type="Pfam" id="PF01739">
    <property type="entry name" value="CheR"/>
    <property type="match status" value="1"/>
</dbReference>
<dbReference type="AlphaFoldDB" id="A0A8A7K4K2"/>
<dbReference type="SMART" id="SM00138">
    <property type="entry name" value="MeTrc"/>
    <property type="match status" value="1"/>
</dbReference>
<dbReference type="EMBL" id="CP046640">
    <property type="protein sequence ID" value="QTL96653.1"/>
    <property type="molecule type" value="Genomic_DNA"/>
</dbReference>
<accession>A0A8A7K4K2</accession>
<dbReference type="SUPFAM" id="SSF53335">
    <property type="entry name" value="S-adenosyl-L-methionine-dependent methyltransferases"/>
    <property type="match status" value="1"/>
</dbReference>
<dbReference type="KEGG" id="ifn:GM661_01020"/>
<evidence type="ECO:0000259" key="4">
    <source>
        <dbReference type="PROSITE" id="PS50123"/>
    </source>
</evidence>
<dbReference type="SUPFAM" id="SSF47757">
    <property type="entry name" value="Chemotaxis receptor methyltransferase CheR, N-terminal domain"/>
    <property type="match status" value="1"/>
</dbReference>
<dbReference type="PRINTS" id="PR00996">
    <property type="entry name" value="CHERMTFRASE"/>
</dbReference>
<evidence type="ECO:0000256" key="3">
    <source>
        <dbReference type="ARBA" id="ARBA00022691"/>
    </source>
</evidence>
<proteinExistence type="predicted"/>
<dbReference type="InterPro" id="IPR029063">
    <property type="entry name" value="SAM-dependent_MTases_sf"/>
</dbReference>
<evidence type="ECO:0000256" key="2">
    <source>
        <dbReference type="ARBA" id="ARBA00022679"/>
    </source>
</evidence>
<keyword evidence="1" id="KW-0489">Methyltransferase</keyword>
<organism evidence="5 6">
    <name type="scientific">Iocasia fonsfrigidae</name>
    <dbReference type="NCBI Taxonomy" id="2682810"/>
    <lineage>
        <taxon>Bacteria</taxon>
        <taxon>Bacillati</taxon>
        <taxon>Bacillota</taxon>
        <taxon>Clostridia</taxon>
        <taxon>Halanaerobiales</taxon>
        <taxon>Halanaerobiaceae</taxon>
        <taxon>Iocasia</taxon>
    </lineage>
</organism>
<dbReference type="GO" id="GO:0032259">
    <property type="term" value="P:methylation"/>
    <property type="evidence" value="ECO:0007669"/>
    <property type="project" value="UniProtKB-KW"/>
</dbReference>
<name>A0A8A7K4K2_9FIRM</name>
<protein>
    <submittedName>
        <fullName evidence="5">Protein-glutamate O-methyltransferase CheR</fullName>
    </submittedName>
</protein>
<dbReference type="InterPro" id="IPR050903">
    <property type="entry name" value="Bact_Chemotaxis_MeTrfase"/>
</dbReference>
<keyword evidence="3" id="KW-0949">S-adenosyl-L-methionine</keyword>
<dbReference type="PANTHER" id="PTHR24422">
    <property type="entry name" value="CHEMOTAXIS PROTEIN METHYLTRANSFERASE"/>
    <property type="match status" value="1"/>
</dbReference>
<dbReference type="InterPro" id="IPR000780">
    <property type="entry name" value="CheR_MeTrfase"/>
</dbReference>
<keyword evidence="2" id="KW-0808">Transferase</keyword>
<dbReference type="GO" id="GO:0008757">
    <property type="term" value="F:S-adenosylmethionine-dependent methyltransferase activity"/>
    <property type="evidence" value="ECO:0007669"/>
    <property type="project" value="InterPro"/>
</dbReference>
<dbReference type="PANTHER" id="PTHR24422:SF19">
    <property type="entry name" value="CHEMOTAXIS PROTEIN METHYLTRANSFERASE"/>
    <property type="match status" value="1"/>
</dbReference>
<dbReference type="CDD" id="cd02440">
    <property type="entry name" value="AdoMet_MTases"/>
    <property type="match status" value="1"/>
</dbReference>
<dbReference type="RefSeq" id="WP_230868364.1">
    <property type="nucleotide sequence ID" value="NZ_CP046640.1"/>
</dbReference>
<reference evidence="5" key="1">
    <citation type="submission" date="2019-12" db="EMBL/GenBank/DDBJ databases">
        <authorList>
            <person name="zhang j."/>
            <person name="sun C.M."/>
        </authorList>
    </citation>
    <scope>NUCLEOTIDE SEQUENCE</scope>
    <source>
        <strain evidence="5">NS-1</strain>
    </source>
</reference>